<reference evidence="2 3" key="1">
    <citation type="journal article" date="2011" name="Nat. Biotechnol.">
        <title>Comparative genomic analysis of the thermophilic biomass-degrading fungi Myceliophthora thermophila and Thielavia terrestris.</title>
        <authorList>
            <person name="Berka R.M."/>
            <person name="Grigoriev I.V."/>
            <person name="Otillar R."/>
            <person name="Salamov A."/>
            <person name="Grimwood J."/>
            <person name="Reid I."/>
            <person name="Ishmael N."/>
            <person name="John T."/>
            <person name="Darmond C."/>
            <person name="Moisan M.-C."/>
            <person name="Henrissat B."/>
            <person name="Coutinho P.M."/>
            <person name="Lombard V."/>
            <person name="Natvig D.O."/>
            <person name="Lindquist E."/>
            <person name="Schmutz J."/>
            <person name="Lucas S."/>
            <person name="Harris P."/>
            <person name="Powlowski J."/>
            <person name="Bellemare A."/>
            <person name="Taylor D."/>
            <person name="Butler G."/>
            <person name="de Vries R.P."/>
            <person name="Allijn I.E."/>
            <person name="van den Brink J."/>
            <person name="Ushinsky S."/>
            <person name="Storms R."/>
            <person name="Powell A.J."/>
            <person name="Paulsen I.T."/>
            <person name="Elbourne L.D.H."/>
            <person name="Baker S.E."/>
            <person name="Magnuson J."/>
            <person name="LaBoissiere S."/>
            <person name="Clutterbuck A.J."/>
            <person name="Martinez D."/>
            <person name="Wogulis M."/>
            <person name="de Leon A.L."/>
            <person name="Rey M.W."/>
            <person name="Tsang A."/>
        </authorList>
    </citation>
    <scope>NUCLEOTIDE SEQUENCE [LARGE SCALE GENOMIC DNA]</scope>
    <source>
        <strain evidence="3">ATCC 42464 / BCRC 31852 / DSM 1799</strain>
    </source>
</reference>
<keyword evidence="3" id="KW-1185">Reference proteome</keyword>
<protein>
    <submittedName>
        <fullName evidence="2">Uncharacterized protein</fullName>
    </submittedName>
</protein>
<name>G2QI90_THET4</name>
<dbReference type="AlphaFoldDB" id="G2QI90"/>
<accession>G2QI90</accession>
<dbReference type="HOGENOM" id="CLU_1511628_0_0_1"/>
<dbReference type="EMBL" id="CP003006">
    <property type="protein sequence ID" value="AEO60279.1"/>
    <property type="molecule type" value="Genomic_DNA"/>
</dbReference>
<evidence type="ECO:0000313" key="2">
    <source>
        <dbReference type="EMBL" id="AEO60279.1"/>
    </source>
</evidence>
<sequence length="178" mass="18876">MSDLSDKSNLQAPPPPPNSPTSLPNYSNSPKGDLGEAVPEAANPAPSPAGDGGVSGFPSPGTSSDPPKQVRAQADNVSGKSTKHNDVPDGSITSSGTFAVFIPFPFRFKHCEVLYQPNKDDPTTQEPIGWLDPVLLPENSAIVLLDGEIKFQLVIFDCEVAGVRDHDSKVDGKNIREE</sequence>
<dbReference type="InParanoid" id="G2QI90"/>
<proteinExistence type="predicted"/>
<feature type="region of interest" description="Disordered" evidence="1">
    <location>
        <begin position="1"/>
        <end position="92"/>
    </location>
</feature>
<organism evidence="2 3">
    <name type="scientific">Thermothelomyces thermophilus (strain ATCC 42464 / BCRC 31852 / DSM 1799)</name>
    <name type="common">Sporotrichum thermophile</name>
    <dbReference type="NCBI Taxonomy" id="573729"/>
    <lineage>
        <taxon>Eukaryota</taxon>
        <taxon>Fungi</taxon>
        <taxon>Dikarya</taxon>
        <taxon>Ascomycota</taxon>
        <taxon>Pezizomycotina</taxon>
        <taxon>Sordariomycetes</taxon>
        <taxon>Sordariomycetidae</taxon>
        <taxon>Sordariales</taxon>
        <taxon>Chaetomiaceae</taxon>
        <taxon>Thermothelomyces</taxon>
    </lineage>
</organism>
<dbReference type="Proteomes" id="UP000007322">
    <property type="component" value="Chromosome 5"/>
</dbReference>
<evidence type="ECO:0000313" key="3">
    <source>
        <dbReference type="Proteomes" id="UP000007322"/>
    </source>
</evidence>
<dbReference type="RefSeq" id="XP_003665524.1">
    <property type="nucleotide sequence ID" value="XM_003665476.1"/>
</dbReference>
<feature type="compositionally biased region" description="Low complexity" evidence="1">
    <location>
        <begin position="20"/>
        <end position="30"/>
    </location>
</feature>
<dbReference type="KEGG" id="mtm:MYCTH_2129368"/>
<dbReference type="OrthoDB" id="4990927at2759"/>
<gene>
    <name evidence="2" type="ORF">MYCTH_2129368</name>
</gene>
<evidence type="ECO:0000256" key="1">
    <source>
        <dbReference type="SAM" id="MobiDB-lite"/>
    </source>
</evidence>
<dbReference type="VEuPathDB" id="FungiDB:MYCTH_2129368"/>
<dbReference type="GeneID" id="11511284"/>